<keyword evidence="3" id="KW-1185">Reference proteome</keyword>
<protein>
    <recommendedName>
        <fullName evidence="4">DUF2510 domain-containing protein</fullName>
    </recommendedName>
</protein>
<dbReference type="Proteomes" id="UP000800981">
    <property type="component" value="Unassembled WGS sequence"/>
</dbReference>
<feature type="non-terminal residue" evidence="2">
    <location>
        <position position="1"/>
    </location>
</feature>
<organism evidence="2 3">
    <name type="scientific">Motilibacter deserti</name>
    <dbReference type="NCBI Taxonomy" id="2714956"/>
    <lineage>
        <taxon>Bacteria</taxon>
        <taxon>Bacillati</taxon>
        <taxon>Actinomycetota</taxon>
        <taxon>Actinomycetes</taxon>
        <taxon>Motilibacterales</taxon>
        <taxon>Motilibacteraceae</taxon>
        <taxon>Motilibacter</taxon>
    </lineage>
</organism>
<gene>
    <name evidence="2" type="ORF">G9H71_21120</name>
</gene>
<evidence type="ECO:0000313" key="2">
    <source>
        <dbReference type="EMBL" id="NHC16290.1"/>
    </source>
</evidence>
<evidence type="ECO:0000256" key="1">
    <source>
        <dbReference type="SAM" id="MobiDB-lite"/>
    </source>
</evidence>
<reference evidence="2 3" key="1">
    <citation type="submission" date="2020-03" db="EMBL/GenBank/DDBJ databases">
        <title>Two novel Motilibacter sp.</title>
        <authorList>
            <person name="Liu S."/>
        </authorList>
    </citation>
    <scope>NUCLEOTIDE SEQUENCE [LARGE SCALE GENOMIC DNA]</scope>
    <source>
        <strain evidence="2 3">E257</strain>
    </source>
</reference>
<comment type="caution">
    <text evidence="2">The sequence shown here is derived from an EMBL/GenBank/DDBJ whole genome shotgun (WGS) entry which is preliminary data.</text>
</comment>
<feature type="compositionally biased region" description="Low complexity" evidence="1">
    <location>
        <begin position="30"/>
        <end position="54"/>
    </location>
</feature>
<name>A0ABX0H2V5_9ACTN</name>
<sequence length="80" mass="7983">RRWSGRRWSGADWSATATVPPALTPPPATPEASTDAVIAAALEPAPPAAGQEEPSTAETPTVTVDGPATDSIGEDAGAGF</sequence>
<feature type="region of interest" description="Disordered" evidence="1">
    <location>
        <begin position="1"/>
        <end position="80"/>
    </location>
</feature>
<evidence type="ECO:0000313" key="3">
    <source>
        <dbReference type="Proteomes" id="UP000800981"/>
    </source>
</evidence>
<proteinExistence type="predicted"/>
<accession>A0ABX0H2V5</accession>
<evidence type="ECO:0008006" key="4">
    <source>
        <dbReference type="Google" id="ProtNLM"/>
    </source>
</evidence>
<dbReference type="EMBL" id="JAANNP010000125">
    <property type="protein sequence ID" value="NHC16290.1"/>
    <property type="molecule type" value="Genomic_DNA"/>
</dbReference>